<dbReference type="Proteomes" id="UP000321058">
    <property type="component" value="Unassembled WGS sequence"/>
</dbReference>
<dbReference type="RefSeq" id="WP_170303335.1">
    <property type="nucleotide sequence ID" value="NZ_BKAJ01000089.1"/>
</dbReference>
<name>A0A512NFY4_9HYPH</name>
<sequence length="81" mass="9048">MTVKRVIRAKPDPAMLLLLAAVGIVGLLVVRRYGVVNGLRTVNRALGIARMVRSRPSAAQPARKRPARRVRPKVLRFSRPR</sequence>
<organism evidence="1 2">
    <name type="scientific">Reyranella soli</name>
    <dbReference type="NCBI Taxonomy" id="1230389"/>
    <lineage>
        <taxon>Bacteria</taxon>
        <taxon>Pseudomonadati</taxon>
        <taxon>Pseudomonadota</taxon>
        <taxon>Alphaproteobacteria</taxon>
        <taxon>Hyphomicrobiales</taxon>
        <taxon>Reyranellaceae</taxon>
        <taxon>Reyranella</taxon>
    </lineage>
</organism>
<proteinExistence type="predicted"/>
<accession>A0A512NFY4</accession>
<evidence type="ECO:0000313" key="2">
    <source>
        <dbReference type="Proteomes" id="UP000321058"/>
    </source>
</evidence>
<dbReference type="AlphaFoldDB" id="A0A512NFY4"/>
<dbReference type="EMBL" id="BKAJ01000089">
    <property type="protein sequence ID" value="GEP57856.1"/>
    <property type="molecule type" value="Genomic_DNA"/>
</dbReference>
<comment type="caution">
    <text evidence="1">The sequence shown here is derived from an EMBL/GenBank/DDBJ whole genome shotgun (WGS) entry which is preliminary data.</text>
</comment>
<reference evidence="1 2" key="1">
    <citation type="submission" date="2019-07" db="EMBL/GenBank/DDBJ databases">
        <title>Whole genome shotgun sequence of Reyranella soli NBRC 108950.</title>
        <authorList>
            <person name="Hosoyama A."/>
            <person name="Uohara A."/>
            <person name="Ohji S."/>
            <person name="Ichikawa N."/>
        </authorList>
    </citation>
    <scope>NUCLEOTIDE SEQUENCE [LARGE SCALE GENOMIC DNA]</scope>
    <source>
        <strain evidence="1 2">NBRC 108950</strain>
    </source>
</reference>
<protein>
    <submittedName>
        <fullName evidence="1">Uncharacterized protein</fullName>
    </submittedName>
</protein>
<keyword evidence="2" id="KW-1185">Reference proteome</keyword>
<gene>
    <name evidence="1" type="ORF">RSO01_50220</name>
</gene>
<evidence type="ECO:0000313" key="1">
    <source>
        <dbReference type="EMBL" id="GEP57856.1"/>
    </source>
</evidence>